<dbReference type="InterPro" id="IPR050766">
    <property type="entry name" value="Bact_Lucif_Oxidored"/>
</dbReference>
<evidence type="ECO:0000259" key="2">
    <source>
        <dbReference type="Pfam" id="PF00296"/>
    </source>
</evidence>
<gene>
    <name evidence="3" type="ORF">BVG16_22860</name>
</gene>
<dbReference type="FunFam" id="3.20.20.30:FF:000002">
    <property type="entry name" value="LLM class flavin-dependent oxidoreductase"/>
    <property type="match status" value="1"/>
</dbReference>
<name>A0A1T2X3Y5_9BACL</name>
<dbReference type="Pfam" id="PF00296">
    <property type="entry name" value="Bac_luciferase"/>
    <property type="match status" value="1"/>
</dbReference>
<organism evidence="3 4">
    <name type="scientific">Paenibacillus selenitireducens</name>
    <dbReference type="NCBI Taxonomy" id="1324314"/>
    <lineage>
        <taxon>Bacteria</taxon>
        <taxon>Bacillati</taxon>
        <taxon>Bacillota</taxon>
        <taxon>Bacilli</taxon>
        <taxon>Bacillales</taxon>
        <taxon>Paenibacillaceae</taxon>
        <taxon>Paenibacillus</taxon>
    </lineage>
</organism>
<comment type="similarity">
    <text evidence="1">To bacterial alkanal monooxygenase alpha and beta chains.</text>
</comment>
<keyword evidence="4" id="KW-1185">Reference proteome</keyword>
<sequence length="333" mass="36854">MYKLGVLDHSHIGEGQTALETLQETTRLSQEAEKLGYARFWVSEHHGSKALAQSSPEVLLAHLAASTERIRVGSGGVMLSHYSPYKVAENFRLLEALHPGRIDLGLGRAPGGMPLSTRALQSGMYAGIDQYPNQVEDLKGYLHDNLPPNHPFAKLSAAPILSTAPEMWLLGSSDGSARIAAQQGLPFAYAQFFGVPGGEIAMQHYLNHFQPSDLYDQPKPLVCVMAICAEEEEEARKLATSTALFFLQLEKGMELSTFPSVETALNFPYTEYDEARLQQRRHRSIVGTPQQVKEGIIAVSERYQTKEIMIASPVHQFEARVRSYRLIAEAFGL</sequence>
<dbReference type="PANTHER" id="PTHR30137">
    <property type="entry name" value="LUCIFERASE-LIKE MONOOXYGENASE"/>
    <property type="match status" value="1"/>
</dbReference>
<dbReference type="AlphaFoldDB" id="A0A1T2X3Y5"/>
<evidence type="ECO:0000256" key="1">
    <source>
        <dbReference type="ARBA" id="ARBA00007789"/>
    </source>
</evidence>
<reference evidence="3 4" key="1">
    <citation type="submission" date="2017-01" db="EMBL/GenBank/DDBJ databases">
        <title>Genome analysis of Paenibacillus selenitrireducens ES3-24.</title>
        <authorList>
            <person name="Xu D."/>
            <person name="Yao R."/>
            <person name="Zheng S."/>
        </authorList>
    </citation>
    <scope>NUCLEOTIDE SEQUENCE [LARGE SCALE GENOMIC DNA]</scope>
    <source>
        <strain evidence="3 4">ES3-24</strain>
    </source>
</reference>
<dbReference type="RefSeq" id="WP_078501522.1">
    <property type="nucleotide sequence ID" value="NZ_MSZX01000010.1"/>
</dbReference>
<evidence type="ECO:0000313" key="4">
    <source>
        <dbReference type="Proteomes" id="UP000190188"/>
    </source>
</evidence>
<dbReference type="OrthoDB" id="9780518at2"/>
<evidence type="ECO:0000313" key="3">
    <source>
        <dbReference type="EMBL" id="OPA74608.1"/>
    </source>
</evidence>
<comment type="caution">
    <text evidence="3">The sequence shown here is derived from an EMBL/GenBank/DDBJ whole genome shotgun (WGS) entry which is preliminary data.</text>
</comment>
<feature type="domain" description="Luciferase-like" evidence="2">
    <location>
        <begin position="4"/>
        <end position="301"/>
    </location>
</feature>
<dbReference type="STRING" id="1324314.BVG16_22860"/>
<dbReference type="Proteomes" id="UP000190188">
    <property type="component" value="Unassembled WGS sequence"/>
</dbReference>
<dbReference type="GO" id="GO:0016705">
    <property type="term" value="F:oxidoreductase activity, acting on paired donors, with incorporation or reduction of molecular oxygen"/>
    <property type="evidence" value="ECO:0007669"/>
    <property type="project" value="InterPro"/>
</dbReference>
<dbReference type="EMBL" id="MSZX01000010">
    <property type="protein sequence ID" value="OPA74608.1"/>
    <property type="molecule type" value="Genomic_DNA"/>
</dbReference>
<proteinExistence type="predicted"/>
<dbReference type="InterPro" id="IPR019949">
    <property type="entry name" value="CmoO-like"/>
</dbReference>
<dbReference type="PANTHER" id="PTHR30137:SF19">
    <property type="entry name" value="LUCIFERASE-LIKE MONOOXYGENASE"/>
    <property type="match status" value="1"/>
</dbReference>
<dbReference type="SUPFAM" id="SSF51679">
    <property type="entry name" value="Bacterial luciferase-like"/>
    <property type="match status" value="1"/>
</dbReference>
<accession>A0A1T2X3Y5</accession>
<protein>
    <submittedName>
        <fullName evidence="3">Luciferase family oxidoreductase</fullName>
    </submittedName>
</protein>
<dbReference type="Gene3D" id="3.20.20.30">
    <property type="entry name" value="Luciferase-like domain"/>
    <property type="match status" value="1"/>
</dbReference>
<dbReference type="GO" id="GO:0005829">
    <property type="term" value="C:cytosol"/>
    <property type="evidence" value="ECO:0007669"/>
    <property type="project" value="TreeGrafter"/>
</dbReference>
<dbReference type="InterPro" id="IPR036661">
    <property type="entry name" value="Luciferase-like_sf"/>
</dbReference>
<dbReference type="NCBIfam" id="TIGR03558">
    <property type="entry name" value="oxido_grp_1"/>
    <property type="match status" value="1"/>
</dbReference>
<dbReference type="InterPro" id="IPR011251">
    <property type="entry name" value="Luciferase-like_dom"/>
</dbReference>